<organism evidence="2 3">
    <name type="scientific">Saguinus oedipus</name>
    <name type="common">Cotton-top tamarin</name>
    <name type="synonym">Oedipomidas oedipus</name>
    <dbReference type="NCBI Taxonomy" id="9490"/>
    <lineage>
        <taxon>Eukaryota</taxon>
        <taxon>Metazoa</taxon>
        <taxon>Chordata</taxon>
        <taxon>Craniata</taxon>
        <taxon>Vertebrata</taxon>
        <taxon>Euteleostomi</taxon>
        <taxon>Mammalia</taxon>
        <taxon>Eutheria</taxon>
        <taxon>Euarchontoglires</taxon>
        <taxon>Primates</taxon>
        <taxon>Haplorrhini</taxon>
        <taxon>Platyrrhini</taxon>
        <taxon>Cebidae</taxon>
        <taxon>Callitrichinae</taxon>
        <taxon>Saguinus</taxon>
    </lineage>
</organism>
<evidence type="ECO:0000256" key="1">
    <source>
        <dbReference type="SAM" id="MobiDB-lite"/>
    </source>
</evidence>
<dbReference type="Proteomes" id="UP001266305">
    <property type="component" value="Unassembled WGS sequence"/>
</dbReference>
<feature type="region of interest" description="Disordered" evidence="1">
    <location>
        <begin position="1"/>
        <end position="22"/>
    </location>
</feature>
<feature type="compositionally biased region" description="Basic and acidic residues" evidence="1">
    <location>
        <begin position="1"/>
        <end position="11"/>
    </location>
</feature>
<keyword evidence="3" id="KW-1185">Reference proteome</keyword>
<proteinExistence type="predicted"/>
<evidence type="ECO:0000313" key="2">
    <source>
        <dbReference type="EMBL" id="KAK2083254.1"/>
    </source>
</evidence>
<sequence>DSELGEERGTQRESSPACHRPHAPVSLVEFPELVLQLLAALSQRLTFQAAKAQGLPDAQHGRRYQLIHKDLPERIWEASEARHRE</sequence>
<evidence type="ECO:0000313" key="3">
    <source>
        <dbReference type="Proteomes" id="UP001266305"/>
    </source>
</evidence>
<feature type="non-terminal residue" evidence="2">
    <location>
        <position position="1"/>
    </location>
</feature>
<reference evidence="2 3" key="1">
    <citation type="submission" date="2023-05" db="EMBL/GenBank/DDBJ databases">
        <title>B98-5 Cell Line De Novo Hybrid Assembly: An Optical Mapping Approach.</title>
        <authorList>
            <person name="Kananen K."/>
            <person name="Auerbach J.A."/>
            <person name="Kautto E."/>
            <person name="Blachly J.S."/>
        </authorList>
    </citation>
    <scope>NUCLEOTIDE SEQUENCE [LARGE SCALE GENOMIC DNA]</scope>
    <source>
        <strain evidence="2">B95-8</strain>
        <tissue evidence="2">Cell line</tissue>
    </source>
</reference>
<name>A0ABQ9TEV3_SAGOE</name>
<comment type="caution">
    <text evidence="2">The sequence shown here is derived from an EMBL/GenBank/DDBJ whole genome shotgun (WGS) entry which is preliminary data.</text>
</comment>
<protein>
    <submittedName>
        <fullName evidence="2">Uncharacterized protein</fullName>
    </submittedName>
</protein>
<dbReference type="EMBL" id="JASSZA010000023">
    <property type="protein sequence ID" value="KAK2083254.1"/>
    <property type="molecule type" value="Genomic_DNA"/>
</dbReference>
<accession>A0ABQ9TEV3</accession>
<gene>
    <name evidence="2" type="ORF">P7K49_038490</name>
</gene>